<comment type="caution">
    <text evidence="1">The sequence shown here is derived from an EMBL/GenBank/DDBJ whole genome shotgun (WGS) entry which is preliminary data.</text>
</comment>
<reference evidence="1 2" key="1">
    <citation type="submission" date="2019-08" db="EMBL/GenBank/DDBJ databases">
        <authorList>
            <person name="Vazquez-Campos X."/>
        </authorList>
    </citation>
    <scope>NUCLEOTIDE SEQUENCE [LARGE SCALE GENOMIC DNA]</scope>
    <source>
        <strain evidence="1">LFW-283_2</strain>
    </source>
</reference>
<organism evidence="1 2">
    <name type="scientific">Candidatus Bilamarchaeum dharawalense</name>
    <dbReference type="NCBI Taxonomy" id="2885759"/>
    <lineage>
        <taxon>Archaea</taxon>
        <taxon>Candidatus Micrarchaeota</taxon>
        <taxon>Candidatus Micrarchaeia</taxon>
        <taxon>Candidatus Anstonellales</taxon>
        <taxon>Candidatus Bilamarchaeaceae</taxon>
        <taxon>Candidatus Bilamarchaeum</taxon>
    </lineage>
</organism>
<accession>A0A5E4LWB0</accession>
<protein>
    <submittedName>
        <fullName evidence="1">Uncharacterized protein</fullName>
    </submittedName>
</protein>
<dbReference type="Proteomes" id="UP000789941">
    <property type="component" value="Unassembled WGS sequence"/>
</dbReference>
<dbReference type="EMBL" id="CABMJJ010000009">
    <property type="protein sequence ID" value="VVC04302.1"/>
    <property type="molecule type" value="Genomic_DNA"/>
</dbReference>
<evidence type="ECO:0000313" key="2">
    <source>
        <dbReference type="Proteomes" id="UP000789941"/>
    </source>
</evidence>
<name>A0A5E4LWB0_9ARCH</name>
<evidence type="ECO:0000313" key="1">
    <source>
        <dbReference type="EMBL" id="VVC04302.1"/>
    </source>
</evidence>
<sequence>MTSSLETHEMWLIARHHPDESTRIEAGLRIIKSLNDNELIQAIHDRELPFQIRLAATKYTVRRWIDQEEYQKLEILFAGLTEDMLAHIVKSGLRDLALVDGHLMLIGQFNQIDGSDLDVLTRISRIVIYHEDKGYRAMATKRLIRACEDIANFSEEVVRFLINLAEDERFSIDLRVAAGNAAVGWFVDEGGKNTELVALGNNPRVLGVIQEQAGDRRNHETADMNYLAHIDFMLDREQLTPEEAGFMYLEFAERQTTTEKGNREATKRFDHLRSWVREKAIRDLEQERAAQAIMEESTVKQDEVSSMTRILTEYVRCCVGRNRDIAKFFRALGDERVPGELREKAKEIARRTAIAAAERYGLGLISGQPVGELGIRLERIARPSEGENRNSRLRRIPPAGHA</sequence>
<dbReference type="AlphaFoldDB" id="A0A5E4LWB0"/>
<gene>
    <name evidence="1" type="ORF">LFW2832_00863</name>
</gene>
<proteinExistence type="predicted"/>